<dbReference type="GO" id="GO:0050660">
    <property type="term" value="F:flavin adenine dinucleotide binding"/>
    <property type="evidence" value="ECO:0007669"/>
    <property type="project" value="InterPro"/>
</dbReference>
<sequence length="448" mass="48823">MLHRLCPVSVATTAALTRIGSRLYSFQSFRGLFFRASVTADFRCLTRRHRPPLRRLVPLNSRGHSTIAKERGHWAERGQRRETVGCCEQWRETVSSAGLLLASARAAVEQATARRLAFASSSGDVGFWQTDYSEAIEEQYDVIVVGGGHAGCEAALASARLGARTLLLTLNIDRIAWQARLYTGTSPHCLHAVLLIVNPSTPLGRLTSHSLNLSHVTPILLARKQLGALSPRLIAVSFLRKLFHLASSSTRATFISPTSRGLCVRFLTEQALDFFGLFRQLMANLPCTSSLQPFSELVLGSSIIADSSSSARIQLLADEASSSGSVHVTTTRSSLNRLRVVAHRTIRQMSIRKLGLDSSSANDESTAHAFLHPPLHPRRRTTTATSADEAFVYNGFVGANLSLNGSAEITCDGLIKLTNDTEQTQGHAFHPLPQRFKDSVTGAPRSSE</sequence>
<feature type="domain" description="Legume lectin" evidence="6">
    <location>
        <begin position="390"/>
        <end position="443"/>
    </location>
</feature>
<dbReference type="Pfam" id="PF00139">
    <property type="entry name" value="Lectin_legB"/>
    <property type="match status" value="1"/>
</dbReference>
<comment type="cofactor">
    <cofactor evidence="1">
        <name>FAD</name>
        <dbReference type="ChEBI" id="CHEBI:57692"/>
    </cofactor>
</comment>
<dbReference type="Pfam" id="PF01134">
    <property type="entry name" value="GIDA"/>
    <property type="match status" value="1"/>
</dbReference>
<name>A0A8J5M435_ZINOF</name>
<evidence type="ECO:0000256" key="5">
    <source>
        <dbReference type="SAM" id="MobiDB-lite"/>
    </source>
</evidence>
<dbReference type="PANTHER" id="PTHR11806:SF0">
    <property type="entry name" value="PROTEIN MTO1 HOMOLOG, MITOCHONDRIAL"/>
    <property type="match status" value="1"/>
</dbReference>
<evidence type="ECO:0000256" key="2">
    <source>
        <dbReference type="ARBA" id="ARBA00022630"/>
    </source>
</evidence>
<dbReference type="Proteomes" id="UP000734854">
    <property type="component" value="Unassembled WGS sequence"/>
</dbReference>
<keyword evidence="4" id="KW-0274">FAD</keyword>
<dbReference type="SUPFAM" id="SSF51905">
    <property type="entry name" value="FAD/NAD(P)-binding domain"/>
    <property type="match status" value="1"/>
</dbReference>
<gene>
    <name evidence="8" type="ORF">ZIOFF_005043</name>
</gene>
<dbReference type="AlphaFoldDB" id="A0A8J5M435"/>
<keyword evidence="3" id="KW-0430">Lectin</keyword>
<protein>
    <submittedName>
        <fullName evidence="8">Uncharacterized protein</fullName>
    </submittedName>
</protein>
<evidence type="ECO:0000259" key="6">
    <source>
        <dbReference type="Pfam" id="PF00139"/>
    </source>
</evidence>
<keyword evidence="9" id="KW-1185">Reference proteome</keyword>
<proteinExistence type="predicted"/>
<dbReference type="SUPFAM" id="SSF49899">
    <property type="entry name" value="Concanavalin A-like lectins/glucanases"/>
    <property type="match status" value="1"/>
</dbReference>
<dbReference type="GO" id="GO:0002098">
    <property type="term" value="P:tRNA wobble uridine modification"/>
    <property type="evidence" value="ECO:0007669"/>
    <property type="project" value="TreeGrafter"/>
</dbReference>
<reference evidence="8 9" key="1">
    <citation type="submission" date="2020-08" db="EMBL/GenBank/DDBJ databases">
        <title>Plant Genome Project.</title>
        <authorList>
            <person name="Zhang R.-G."/>
        </authorList>
    </citation>
    <scope>NUCLEOTIDE SEQUENCE [LARGE SCALE GENOMIC DNA]</scope>
    <source>
        <tissue evidence="8">Rhizome</tissue>
    </source>
</reference>
<evidence type="ECO:0000256" key="4">
    <source>
        <dbReference type="ARBA" id="ARBA00022827"/>
    </source>
</evidence>
<evidence type="ECO:0000256" key="1">
    <source>
        <dbReference type="ARBA" id="ARBA00001974"/>
    </source>
</evidence>
<dbReference type="EMBL" id="JACMSC010000002">
    <property type="protein sequence ID" value="KAG6531253.1"/>
    <property type="molecule type" value="Genomic_DNA"/>
</dbReference>
<dbReference type="Gene3D" id="3.50.50.60">
    <property type="entry name" value="FAD/NAD(P)-binding domain"/>
    <property type="match status" value="1"/>
</dbReference>
<dbReference type="InterPro" id="IPR040131">
    <property type="entry name" value="MnmG_N"/>
</dbReference>
<dbReference type="PANTHER" id="PTHR11806">
    <property type="entry name" value="GLUCOSE INHIBITED DIVISION PROTEIN A"/>
    <property type="match status" value="1"/>
</dbReference>
<organism evidence="8 9">
    <name type="scientific">Zingiber officinale</name>
    <name type="common">Ginger</name>
    <name type="synonym">Amomum zingiber</name>
    <dbReference type="NCBI Taxonomy" id="94328"/>
    <lineage>
        <taxon>Eukaryota</taxon>
        <taxon>Viridiplantae</taxon>
        <taxon>Streptophyta</taxon>
        <taxon>Embryophyta</taxon>
        <taxon>Tracheophyta</taxon>
        <taxon>Spermatophyta</taxon>
        <taxon>Magnoliopsida</taxon>
        <taxon>Liliopsida</taxon>
        <taxon>Zingiberales</taxon>
        <taxon>Zingiberaceae</taxon>
        <taxon>Zingiber</taxon>
    </lineage>
</organism>
<keyword evidence="2" id="KW-0285">Flavoprotein</keyword>
<feature type="domain" description="MnmG N-terminal" evidence="7">
    <location>
        <begin position="141"/>
        <end position="177"/>
    </location>
</feature>
<dbReference type="InterPro" id="IPR002218">
    <property type="entry name" value="MnmG-rel"/>
</dbReference>
<evidence type="ECO:0000313" key="8">
    <source>
        <dbReference type="EMBL" id="KAG6531253.1"/>
    </source>
</evidence>
<dbReference type="InterPro" id="IPR013320">
    <property type="entry name" value="ConA-like_dom_sf"/>
</dbReference>
<dbReference type="InterPro" id="IPR036188">
    <property type="entry name" value="FAD/NAD-bd_sf"/>
</dbReference>
<dbReference type="InterPro" id="IPR001220">
    <property type="entry name" value="Legume_lectin_dom"/>
</dbReference>
<feature type="region of interest" description="Disordered" evidence="5">
    <location>
        <begin position="425"/>
        <end position="448"/>
    </location>
</feature>
<evidence type="ECO:0000313" key="9">
    <source>
        <dbReference type="Proteomes" id="UP000734854"/>
    </source>
</evidence>
<dbReference type="Gene3D" id="2.60.120.200">
    <property type="match status" value="1"/>
</dbReference>
<comment type="caution">
    <text evidence="8">The sequence shown here is derived from an EMBL/GenBank/DDBJ whole genome shotgun (WGS) entry which is preliminary data.</text>
</comment>
<dbReference type="GO" id="GO:0030246">
    <property type="term" value="F:carbohydrate binding"/>
    <property type="evidence" value="ECO:0007669"/>
    <property type="project" value="UniProtKB-KW"/>
</dbReference>
<evidence type="ECO:0000259" key="7">
    <source>
        <dbReference type="Pfam" id="PF01134"/>
    </source>
</evidence>
<evidence type="ECO:0000256" key="3">
    <source>
        <dbReference type="ARBA" id="ARBA00022734"/>
    </source>
</evidence>
<dbReference type="GO" id="GO:0030488">
    <property type="term" value="P:tRNA methylation"/>
    <property type="evidence" value="ECO:0007669"/>
    <property type="project" value="TreeGrafter"/>
</dbReference>
<accession>A0A8J5M435</accession>